<sequence>METRTQGLSEFCGQRLIRQEKELKRLRTLVYKDELTGLMNYRAFREGMGKLLGEDDAYGLIYLDLDQFKEVNDTFGHLAGDRLLREVAGALNRAAGSLAQVYRLGGDEFALIVTAAEQLHTVRERVLTEFEQAENLEIKGLRVSASVGTAQFPEDGRTYDEMLGSADCCMYADKYRRKAGMTTETF</sequence>
<dbReference type="SUPFAM" id="SSF55073">
    <property type="entry name" value="Nucleotide cyclase"/>
    <property type="match status" value="1"/>
</dbReference>
<protein>
    <submittedName>
        <fullName evidence="2">Diguanylate cyclase (GGDEF) domain-containing protein</fullName>
    </submittedName>
</protein>
<organism evidence="2 3">
    <name type="scientific">Bhargavaea ginsengi</name>
    <dbReference type="NCBI Taxonomy" id="426757"/>
    <lineage>
        <taxon>Bacteria</taxon>
        <taxon>Bacillati</taxon>
        <taxon>Bacillota</taxon>
        <taxon>Bacilli</taxon>
        <taxon>Bacillales</taxon>
        <taxon>Caryophanaceae</taxon>
        <taxon>Bhargavaea</taxon>
    </lineage>
</organism>
<keyword evidence="3" id="KW-1185">Reference proteome</keyword>
<dbReference type="AlphaFoldDB" id="A0A1H6U2N0"/>
<evidence type="ECO:0000259" key="1">
    <source>
        <dbReference type="PROSITE" id="PS50887"/>
    </source>
</evidence>
<feature type="domain" description="GGDEF" evidence="1">
    <location>
        <begin position="56"/>
        <end position="186"/>
    </location>
</feature>
<dbReference type="PANTHER" id="PTHR44757:SF2">
    <property type="entry name" value="BIOFILM ARCHITECTURE MAINTENANCE PROTEIN MBAA"/>
    <property type="match status" value="1"/>
</dbReference>
<dbReference type="NCBIfam" id="TIGR00254">
    <property type="entry name" value="GGDEF"/>
    <property type="match status" value="1"/>
</dbReference>
<dbReference type="Gene3D" id="3.30.70.270">
    <property type="match status" value="1"/>
</dbReference>
<accession>A0A1H6U2N0</accession>
<gene>
    <name evidence="2" type="ORF">SAMN04488127_0655</name>
</gene>
<proteinExistence type="predicted"/>
<dbReference type="PROSITE" id="PS50887">
    <property type="entry name" value="GGDEF"/>
    <property type="match status" value="1"/>
</dbReference>
<dbReference type="InterPro" id="IPR052155">
    <property type="entry name" value="Biofilm_reg_signaling"/>
</dbReference>
<dbReference type="EMBL" id="FNZF01000001">
    <property type="protein sequence ID" value="SEI86589.1"/>
    <property type="molecule type" value="Genomic_DNA"/>
</dbReference>
<dbReference type="InterPro" id="IPR000160">
    <property type="entry name" value="GGDEF_dom"/>
</dbReference>
<dbReference type="CDD" id="cd01949">
    <property type="entry name" value="GGDEF"/>
    <property type="match status" value="1"/>
</dbReference>
<dbReference type="InterPro" id="IPR043128">
    <property type="entry name" value="Rev_trsase/Diguanyl_cyclase"/>
</dbReference>
<reference evidence="3" key="1">
    <citation type="submission" date="2016-10" db="EMBL/GenBank/DDBJ databases">
        <authorList>
            <person name="Varghese N."/>
            <person name="Submissions S."/>
        </authorList>
    </citation>
    <scope>NUCLEOTIDE SEQUENCE [LARGE SCALE GENOMIC DNA]</scope>
    <source>
        <strain evidence="3">CGMCC 1.6763</strain>
    </source>
</reference>
<name>A0A1H6U2N0_9BACL</name>
<dbReference type="Pfam" id="PF00990">
    <property type="entry name" value="GGDEF"/>
    <property type="match status" value="1"/>
</dbReference>
<dbReference type="RefSeq" id="WP_177168244.1">
    <property type="nucleotide sequence ID" value="NZ_FNZF01000001.1"/>
</dbReference>
<dbReference type="STRING" id="426757.SAMN04488127_0655"/>
<dbReference type="PANTHER" id="PTHR44757">
    <property type="entry name" value="DIGUANYLATE CYCLASE DGCP"/>
    <property type="match status" value="1"/>
</dbReference>
<dbReference type="SMART" id="SM00267">
    <property type="entry name" value="GGDEF"/>
    <property type="match status" value="1"/>
</dbReference>
<evidence type="ECO:0000313" key="2">
    <source>
        <dbReference type="EMBL" id="SEI86589.1"/>
    </source>
</evidence>
<evidence type="ECO:0000313" key="3">
    <source>
        <dbReference type="Proteomes" id="UP000199200"/>
    </source>
</evidence>
<dbReference type="InterPro" id="IPR029787">
    <property type="entry name" value="Nucleotide_cyclase"/>
</dbReference>
<dbReference type="Proteomes" id="UP000199200">
    <property type="component" value="Unassembled WGS sequence"/>
</dbReference>